<dbReference type="PANTHER" id="PTHR47683:SF2">
    <property type="entry name" value="RNA-BINDING S4 DOMAIN-CONTAINING PROTEIN"/>
    <property type="match status" value="1"/>
</dbReference>
<dbReference type="InterPro" id="IPR020094">
    <property type="entry name" value="TruA/RsuA/RluB/E/F_N"/>
</dbReference>
<keyword evidence="3" id="KW-0694">RNA-binding</keyword>
<reference evidence="6" key="1">
    <citation type="journal article" date="2021" name="PeerJ">
        <title>Extensive microbial diversity within the chicken gut microbiome revealed by metagenomics and culture.</title>
        <authorList>
            <person name="Gilroy R."/>
            <person name="Ravi A."/>
            <person name="Getino M."/>
            <person name="Pursley I."/>
            <person name="Horton D.L."/>
            <person name="Alikhan N.F."/>
            <person name="Baker D."/>
            <person name="Gharbi K."/>
            <person name="Hall N."/>
            <person name="Watson M."/>
            <person name="Adriaenssens E.M."/>
            <person name="Foster-Nyarko E."/>
            <person name="Jarju S."/>
            <person name="Secka A."/>
            <person name="Antonio M."/>
            <person name="Oren A."/>
            <person name="Chaudhuri R.R."/>
            <person name="La Ragione R."/>
            <person name="Hildebrand F."/>
            <person name="Pallen M.J."/>
        </authorList>
    </citation>
    <scope>NUCLEOTIDE SEQUENCE</scope>
    <source>
        <strain evidence="6">ChiBcec16_6824</strain>
    </source>
</reference>
<dbReference type="Pfam" id="PF01479">
    <property type="entry name" value="S4"/>
    <property type="match status" value="1"/>
</dbReference>
<dbReference type="PROSITE" id="PS01149">
    <property type="entry name" value="PSI_RSU"/>
    <property type="match status" value="1"/>
</dbReference>
<dbReference type="Pfam" id="PF00849">
    <property type="entry name" value="PseudoU_synth_2"/>
    <property type="match status" value="1"/>
</dbReference>
<protein>
    <recommendedName>
        <fullName evidence="4">Pseudouridine synthase</fullName>
        <ecNumber evidence="4">5.4.99.-</ecNumber>
    </recommendedName>
</protein>
<dbReference type="CDD" id="cd00165">
    <property type="entry name" value="S4"/>
    <property type="match status" value="1"/>
</dbReference>
<dbReference type="InterPro" id="IPR036986">
    <property type="entry name" value="S4_RNA-bd_sf"/>
</dbReference>
<dbReference type="InterPro" id="IPR018496">
    <property type="entry name" value="PsdUridine_synth_RsuA/RluB_CS"/>
</dbReference>
<dbReference type="GO" id="GO:0120159">
    <property type="term" value="F:rRNA pseudouridine synthase activity"/>
    <property type="evidence" value="ECO:0007669"/>
    <property type="project" value="UniProtKB-ARBA"/>
</dbReference>
<evidence type="ECO:0000256" key="1">
    <source>
        <dbReference type="ARBA" id="ARBA00008348"/>
    </source>
</evidence>
<dbReference type="InterPro" id="IPR050343">
    <property type="entry name" value="RsuA_PseudoU_synthase"/>
</dbReference>
<dbReference type="InterPro" id="IPR020103">
    <property type="entry name" value="PsdUridine_synth_cat_dom_sf"/>
</dbReference>
<evidence type="ECO:0000313" key="6">
    <source>
        <dbReference type="EMBL" id="HIY20998.1"/>
    </source>
</evidence>
<dbReference type="Gene3D" id="3.30.70.1560">
    <property type="entry name" value="Alpha-L RNA-binding motif"/>
    <property type="match status" value="1"/>
</dbReference>
<feature type="domain" description="RNA-binding S4" evidence="5">
    <location>
        <begin position="3"/>
        <end position="62"/>
    </location>
</feature>
<evidence type="ECO:0000256" key="2">
    <source>
        <dbReference type="ARBA" id="ARBA00023235"/>
    </source>
</evidence>
<sequence>MEERLQKILSAAGVTSRRGAEQYLLAERVTVNGRTASLGDKADPERDEIRVDGAPLTRAEKRTYLMLNKPRGYVTTLSDEKGRKTVAQLVRSCGARVWPVGRLDLDSEGLLLMTDDGALTHRLIHPSHEVEKEYHVWVSGDAGKALPVLRGPITLDGVPLRPAQVELLGREGGVYILSVVIHEGKNRQVRRMCALAGLTVRRLRRVREGTLHLGDLPPGRWRPLTAEELSQLGNV</sequence>
<dbReference type="PANTHER" id="PTHR47683">
    <property type="entry name" value="PSEUDOURIDINE SYNTHASE FAMILY PROTEIN-RELATED"/>
    <property type="match status" value="1"/>
</dbReference>
<evidence type="ECO:0000256" key="3">
    <source>
        <dbReference type="PROSITE-ProRule" id="PRU00182"/>
    </source>
</evidence>
<evidence type="ECO:0000259" key="5">
    <source>
        <dbReference type="SMART" id="SM00363"/>
    </source>
</evidence>
<organism evidence="6 7">
    <name type="scientific">Candidatus Flavonifractor merdigallinarum</name>
    <dbReference type="NCBI Taxonomy" id="2838589"/>
    <lineage>
        <taxon>Bacteria</taxon>
        <taxon>Bacillati</taxon>
        <taxon>Bacillota</taxon>
        <taxon>Clostridia</taxon>
        <taxon>Eubacteriales</taxon>
        <taxon>Oscillospiraceae</taxon>
        <taxon>Flavonifractor</taxon>
    </lineage>
</organism>
<accession>A0A9D1Y831</accession>
<dbReference type="EMBL" id="DXDX01000069">
    <property type="protein sequence ID" value="HIY20998.1"/>
    <property type="molecule type" value="Genomic_DNA"/>
</dbReference>
<dbReference type="GO" id="GO:0003723">
    <property type="term" value="F:RNA binding"/>
    <property type="evidence" value="ECO:0007669"/>
    <property type="project" value="UniProtKB-KW"/>
</dbReference>
<dbReference type="PROSITE" id="PS50889">
    <property type="entry name" value="S4"/>
    <property type="match status" value="1"/>
</dbReference>
<reference evidence="6" key="2">
    <citation type="submission" date="2021-04" db="EMBL/GenBank/DDBJ databases">
        <authorList>
            <person name="Gilroy R."/>
        </authorList>
    </citation>
    <scope>NUCLEOTIDE SEQUENCE</scope>
    <source>
        <strain evidence="6">ChiBcec16_6824</strain>
    </source>
</reference>
<dbReference type="AlphaFoldDB" id="A0A9D1Y831"/>
<dbReference type="InterPro" id="IPR006145">
    <property type="entry name" value="PsdUridine_synth_RsuA/RluA"/>
</dbReference>
<proteinExistence type="inferred from homology"/>
<dbReference type="SUPFAM" id="SSF55120">
    <property type="entry name" value="Pseudouridine synthase"/>
    <property type="match status" value="1"/>
</dbReference>
<evidence type="ECO:0000256" key="4">
    <source>
        <dbReference type="RuleBase" id="RU003887"/>
    </source>
</evidence>
<dbReference type="GO" id="GO:0000455">
    <property type="term" value="P:enzyme-directed rRNA pseudouridine synthesis"/>
    <property type="evidence" value="ECO:0007669"/>
    <property type="project" value="UniProtKB-ARBA"/>
</dbReference>
<dbReference type="Gene3D" id="3.10.290.10">
    <property type="entry name" value="RNA-binding S4 domain"/>
    <property type="match status" value="1"/>
</dbReference>
<comment type="caution">
    <text evidence="6">The sequence shown here is derived from an EMBL/GenBank/DDBJ whole genome shotgun (WGS) entry which is preliminary data.</text>
</comment>
<dbReference type="FunFam" id="3.10.290.10:FF:000003">
    <property type="entry name" value="Pseudouridine synthase"/>
    <property type="match status" value="1"/>
</dbReference>
<dbReference type="EC" id="5.4.99.-" evidence="4"/>
<dbReference type="InterPro" id="IPR002942">
    <property type="entry name" value="S4_RNA-bd"/>
</dbReference>
<keyword evidence="2 4" id="KW-0413">Isomerase</keyword>
<gene>
    <name evidence="6" type="ORF">H9841_03735</name>
</gene>
<dbReference type="CDD" id="cd02870">
    <property type="entry name" value="PseudoU_synth_RsuA_like"/>
    <property type="match status" value="1"/>
</dbReference>
<comment type="similarity">
    <text evidence="1 4">Belongs to the pseudouridine synthase RsuA family.</text>
</comment>
<dbReference type="SMART" id="SM00363">
    <property type="entry name" value="S4"/>
    <property type="match status" value="1"/>
</dbReference>
<dbReference type="Proteomes" id="UP000823868">
    <property type="component" value="Unassembled WGS sequence"/>
</dbReference>
<dbReference type="NCBIfam" id="TIGR00093">
    <property type="entry name" value="pseudouridine synthase"/>
    <property type="match status" value="1"/>
</dbReference>
<dbReference type="InterPro" id="IPR000748">
    <property type="entry name" value="PsdUridine_synth_RsuA/RluB/E/F"/>
</dbReference>
<dbReference type="InterPro" id="IPR042092">
    <property type="entry name" value="PsdUridine_s_RsuA/RluB/E/F_cat"/>
</dbReference>
<dbReference type="SUPFAM" id="SSF55174">
    <property type="entry name" value="Alpha-L RNA-binding motif"/>
    <property type="match status" value="1"/>
</dbReference>
<name>A0A9D1Y831_9FIRM</name>
<evidence type="ECO:0000313" key="7">
    <source>
        <dbReference type="Proteomes" id="UP000823868"/>
    </source>
</evidence>
<dbReference type="Gene3D" id="3.30.70.580">
    <property type="entry name" value="Pseudouridine synthase I, catalytic domain, N-terminal subdomain"/>
    <property type="match status" value="1"/>
</dbReference>